<dbReference type="Gene3D" id="4.10.1000.10">
    <property type="entry name" value="Zinc finger, CCCH-type"/>
    <property type="match status" value="1"/>
</dbReference>
<dbReference type="SUPFAM" id="SSF57850">
    <property type="entry name" value="RING/U-box"/>
    <property type="match status" value="1"/>
</dbReference>
<gene>
    <name evidence="13" type="primary">LOC100561695</name>
</gene>
<dbReference type="InterPro" id="IPR045072">
    <property type="entry name" value="MKRN-like"/>
</dbReference>
<comment type="catalytic activity">
    <reaction evidence="1">
        <text>S-ubiquitinyl-[E2 ubiquitin-conjugating enzyme]-L-cysteine + [acceptor protein]-L-lysine = [E2 ubiquitin-conjugating enzyme]-L-cysteine + N(6)-ubiquitinyl-[acceptor protein]-L-lysine.</text>
        <dbReference type="EC" id="2.3.2.27"/>
    </reaction>
</comment>
<feature type="zinc finger region" description="C3H1-type" evidence="9">
    <location>
        <begin position="100"/>
        <end position="127"/>
    </location>
</feature>
<feature type="region of interest" description="Disordered" evidence="10">
    <location>
        <begin position="192"/>
        <end position="259"/>
    </location>
</feature>
<evidence type="ECO:0000256" key="10">
    <source>
        <dbReference type="SAM" id="MobiDB-lite"/>
    </source>
</evidence>
<dbReference type="PROSITE" id="PS00518">
    <property type="entry name" value="ZF_RING_1"/>
    <property type="match status" value="1"/>
</dbReference>
<keyword evidence="6 9" id="KW-0863">Zinc-finger</keyword>
<dbReference type="GO" id="GO:0000209">
    <property type="term" value="P:protein polyubiquitination"/>
    <property type="evidence" value="ECO:0007669"/>
    <property type="project" value="InterPro"/>
</dbReference>
<dbReference type="Pfam" id="PF00097">
    <property type="entry name" value="zf-C3HC4"/>
    <property type="match status" value="1"/>
</dbReference>
<reference evidence="13" key="2">
    <citation type="submission" date="2025-08" db="UniProtKB">
        <authorList>
            <consortium name="Ensembl"/>
        </authorList>
    </citation>
    <scope>IDENTIFICATION</scope>
</reference>
<reference evidence="13 14" key="1">
    <citation type="submission" date="2009-12" db="EMBL/GenBank/DDBJ databases">
        <title>The Genome Sequence of Anolis carolinensis (Green Anole Lizard).</title>
        <authorList>
            <consortium name="The Genome Sequencing Platform"/>
            <person name="Di Palma F."/>
            <person name="Alfoldi J."/>
            <person name="Heiman D."/>
            <person name="Young S."/>
            <person name="Grabherr M."/>
            <person name="Johnson J."/>
            <person name="Lander E.S."/>
            <person name="Lindblad-Toh K."/>
        </authorList>
    </citation>
    <scope>NUCLEOTIDE SEQUENCE [LARGE SCALE GENOMIC DNA]</scope>
    <source>
        <strain evidence="13 14">JBL SC #1</strain>
    </source>
</reference>
<sequence length="471" mass="52675">MRGAIRQPLDSAPAPSSNGLSRPKPLLFPHYFWRRGRPSTLERGVLIFFFFLRWEMDPWWTVGGGSRPGSKAPGSSRIPCRNFARGACRWGQNCRFSHDRKATQICKYFQNGFCGYGDRCSYQHILEAPALSRCGSESDRPALLGSMLLLNRRGSEPAISPEASVRSWGGARRDSEPAFSGMAQLQTNFGSMSMSLDEGDEDAEKTTSSLHPPNWALSKEFVPRKATSDSRSHEEKTDATPLMSESAPIKEAAPASLVSEEPKAAGGSGAAVAAAGATAAVAQSEDVVCGICMDKISQKALPEERLFGILPNCTHAYCVGCIRKWRKSRDFHSTVIKGCPECRVTSTYFIPNKYWVFESEEKEKLIETFKARTSKIRCKFFVRGNGHCPFKSECIYLHELPRGQVPTARPRQRPDRRRRQPIAYNLSPSDSSDEDDDDMYLVQWALTFALLQRDRDFDFSDFLWDSSDSSD</sequence>
<evidence type="ECO:0000256" key="3">
    <source>
        <dbReference type="ARBA" id="ARBA00022679"/>
    </source>
</evidence>
<evidence type="ECO:0000256" key="4">
    <source>
        <dbReference type="ARBA" id="ARBA00022723"/>
    </source>
</evidence>
<keyword evidence="7" id="KW-0833">Ubl conjugation pathway</keyword>
<dbReference type="PANTHER" id="PTHR11224">
    <property type="entry name" value="MAKORIN-RELATED"/>
    <property type="match status" value="1"/>
</dbReference>
<keyword evidence="3" id="KW-0808">Transferase</keyword>
<dbReference type="InterPro" id="IPR001841">
    <property type="entry name" value="Znf_RING"/>
</dbReference>
<dbReference type="Pfam" id="PF00642">
    <property type="entry name" value="zf-CCCH"/>
    <property type="match status" value="1"/>
</dbReference>
<dbReference type="Ensembl" id="ENSACAT00000002288.4">
    <property type="protein sequence ID" value="ENSACAP00000002228.4"/>
    <property type="gene ID" value="ENSACAG00000002322.4"/>
</dbReference>
<dbReference type="GO" id="GO:0061630">
    <property type="term" value="F:ubiquitin protein ligase activity"/>
    <property type="evidence" value="ECO:0007669"/>
    <property type="project" value="UniProtKB-EC"/>
</dbReference>
<dbReference type="InterPro" id="IPR017907">
    <property type="entry name" value="Znf_RING_CS"/>
</dbReference>
<dbReference type="PROSITE" id="PS50103">
    <property type="entry name" value="ZF_C3H1"/>
    <property type="match status" value="3"/>
</dbReference>
<reference evidence="13" key="3">
    <citation type="submission" date="2025-09" db="UniProtKB">
        <authorList>
            <consortium name="Ensembl"/>
        </authorList>
    </citation>
    <scope>IDENTIFICATION</scope>
</reference>
<evidence type="ECO:0000256" key="8">
    <source>
        <dbReference type="ARBA" id="ARBA00022833"/>
    </source>
</evidence>
<dbReference type="SUPFAM" id="SSF90229">
    <property type="entry name" value="CCCH zinc finger"/>
    <property type="match status" value="2"/>
</dbReference>
<evidence type="ECO:0000259" key="11">
    <source>
        <dbReference type="PROSITE" id="PS50089"/>
    </source>
</evidence>
<dbReference type="CDD" id="cd16732">
    <property type="entry name" value="RING-HC_MKRN4"/>
    <property type="match status" value="1"/>
</dbReference>
<feature type="zinc finger region" description="C3H1-type" evidence="9">
    <location>
        <begin position="74"/>
        <end position="99"/>
    </location>
</feature>
<feature type="region of interest" description="Disordered" evidence="10">
    <location>
        <begin position="405"/>
        <end position="435"/>
    </location>
</feature>
<name>G1KAJ2_ANOCA</name>
<dbReference type="InterPro" id="IPR000571">
    <property type="entry name" value="Znf_CCCH"/>
</dbReference>
<feature type="domain" description="C3H1-type" evidence="12">
    <location>
        <begin position="372"/>
        <end position="401"/>
    </location>
</feature>
<accession>G1KAJ2</accession>
<dbReference type="EC" id="2.3.2.27" evidence="2"/>
<keyword evidence="8 9" id="KW-0862">Zinc</keyword>
<dbReference type="STRING" id="28377.ENSACAP00000002228"/>
<feature type="domain" description="C3H1-type" evidence="12">
    <location>
        <begin position="100"/>
        <end position="127"/>
    </location>
</feature>
<dbReference type="InterPro" id="IPR036855">
    <property type="entry name" value="Znf_CCCH_sf"/>
</dbReference>
<dbReference type="InterPro" id="IPR018957">
    <property type="entry name" value="Znf_C3HC4_RING-type"/>
</dbReference>
<dbReference type="InterPro" id="IPR041367">
    <property type="entry name" value="Znf-CCCH_4"/>
</dbReference>
<evidence type="ECO:0000256" key="6">
    <source>
        <dbReference type="ARBA" id="ARBA00022771"/>
    </source>
</evidence>
<dbReference type="Gene3D" id="3.30.40.10">
    <property type="entry name" value="Zinc/RING finger domain, C3HC4 (zinc finger)"/>
    <property type="match status" value="1"/>
</dbReference>
<feature type="domain" description="C3H1-type" evidence="12">
    <location>
        <begin position="74"/>
        <end position="99"/>
    </location>
</feature>
<organism evidence="13 14">
    <name type="scientific">Anolis carolinensis</name>
    <name type="common">Green anole</name>
    <name type="synonym">American chameleon</name>
    <dbReference type="NCBI Taxonomy" id="28377"/>
    <lineage>
        <taxon>Eukaryota</taxon>
        <taxon>Metazoa</taxon>
        <taxon>Chordata</taxon>
        <taxon>Craniata</taxon>
        <taxon>Vertebrata</taxon>
        <taxon>Euteleostomi</taxon>
        <taxon>Lepidosauria</taxon>
        <taxon>Squamata</taxon>
        <taxon>Bifurcata</taxon>
        <taxon>Unidentata</taxon>
        <taxon>Episquamata</taxon>
        <taxon>Toxicofera</taxon>
        <taxon>Iguania</taxon>
        <taxon>Dactyloidae</taxon>
        <taxon>Anolis</taxon>
    </lineage>
</organism>
<feature type="domain" description="RING-type" evidence="11">
    <location>
        <begin position="289"/>
        <end position="343"/>
    </location>
</feature>
<protein>
    <recommendedName>
        <fullName evidence="2">RING-type E3 ubiquitin transferase</fullName>
        <ecNumber evidence="2">2.3.2.27</ecNumber>
    </recommendedName>
</protein>
<feature type="compositionally biased region" description="Basic and acidic residues" evidence="10">
    <location>
        <begin position="221"/>
        <end position="238"/>
    </location>
</feature>
<dbReference type="HOGENOM" id="CLU_040815_2_0_1"/>
<dbReference type="InterPro" id="IPR013083">
    <property type="entry name" value="Znf_RING/FYVE/PHD"/>
</dbReference>
<evidence type="ECO:0000256" key="1">
    <source>
        <dbReference type="ARBA" id="ARBA00000900"/>
    </source>
</evidence>
<evidence type="ECO:0000259" key="12">
    <source>
        <dbReference type="PROSITE" id="PS50103"/>
    </source>
</evidence>
<dbReference type="Pfam" id="PF14608">
    <property type="entry name" value="zf-CCCH_2"/>
    <property type="match status" value="1"/>
</dbReference>
<dbReference type="AlphaFoldDB" id="G1KAJ2"/>
<dbReference type="Bgee" id="ENSACAG00000002322">
    <property type="expression patterns" value="Expressed in ovary and 12 other cell types or tissues"/>
</dbReference>
<dbReference type="eggNOG" id="KOG1039">
    <property type="taxonomic scope" value="Eukaryota"/>
</dbReference>
<dbReference type="SMART" id="SM00356">
    <property type="entry name" value="ZnF_C3H1"/>
    <property type="match status" value="3"/>
</dbReference>
<evidence type="ECO:0000256" key="7">
    <source>
        <dbReference type="ARBA" id="ARBA00022786"/>
    </source>
</evidence>
<dbReference type="PANTHER" id="PTHR11224:SF39">
    <property type="entry name" value="RING-TYPE E3 UBIQUITIN TRANSFERASE"/>
    <property type="match status" value="1"/>
</dbReference>
<feature type="zinc finger region" description="C3H1-type" evidence="9">
    <location>
        <begin position="372"/>
        <end position="401"/>
    </location>
</feature>
<dbReference type="GO" id="GO:0008270">
    <property type="term" value="F:zinc ion binding"/>
    <property type="evidence" value="ECO:0007669"/>
    <property type="project" value="UniProtKB-KW"/>
</dbReference>
<feature type="region of interest" description="Disordered" evidence="10">
    <location>
        <begin position="1"/>
        <end position="20"/>
    </location>
</feature>
<evidence type="ECO:0000256" key="2">
    <source>
        <dbReference type="ARBA" id="ARBA00012483"/>
    </source>
</evidence>
<dbReference type="Proteomes" id="UP000001646">
    <property type="component" value="Chromosome 4"/>
</dbReference>
<proteinExistence type="predicted"/>
<dbReference type="SMART" id="SM00184">
    <property type="entry name" value="RING"/>
    <property type="match status" value="1"/>
</dbReference>
<keyword evidence="4 9" id="KW-0479">Metal-binding</keyword>
<keyword evidence="5" id="KW-0677">Repeat</keyword>
<evidence type="ECO:0000313" key="14">
    <source>
        <dbReference type="Proteomes" id="UP000001646"/>
    </source>
</evidence>
<dbReference type="Pfam" id="PF18044">
    <property type="entry name" value="zf-CCCH_4"/>
    <property type="match status" value="1"/>
</dbReference>
<dbReference type="FunFam" id="3.30.40.10:FF:000117">
    <property type="entry name" value="Probable E3 ubiquitin-protein ligase makorin-1"/>
    <property type="match status" value="1"/>
</dbReference>
<evidence type="ECO:0000256" key="5">
    <source>
        <dbReference type="ARBA" id="ARBA00022737"/>
    </source>
</evidence>
<evidence type="ECO:0000256" key="9">
    <source>
        <dbReference type="PROSITE-ProRule" id="PRU00723"/>
    </source>
</evidence>
<dbReference type="PROSITE" id="PS50089">
    <property type="entry name" value="ZF_RING_2"/>
    <property type="match status" value="1"/>
</dbReference>
<dbReference type="GeneTree" id="ENSGT00950000183077"/>
<feature type="compositionally biased region" description="Basic residues" evidence="10">
    <location>
        <begin position="410"/>
        <end position="420"/>
    </location>
</feature>
<keyword evidence="14" id="KW-1185">Reference proteome</keyword>
<evidence type="ECO:0000313" key="13">
    <source>
        <dbReference type="Ensembl" id="ENSACAP00000002228.4"/>
    </source>
</evidence>